<dbReference type="InterPro" id="IPR050317">
    <property type="entry name" value="Plant_Fungal_Acyltransferase"/>
</dbReference>
<dbReference type="AlphaFoldDB" id="A0A1Y1VQP6"/>
<dbReference type="OrthoDB" id="671439at2759"/>
<protein>
    <recommendedName>
        <fullName evidence="4">Transferase-domain-containing protein</fullName>
    </recommendedName>
</protein>
<dbReference type="EMBL" id="MCFD01000178">
    <property type="protein sequence ID" value="ORX63612.1"/>
    <property type="molecule type" value="Genomic_DNA"/>
</dbReference>
<dbReference type="InterPro" id="IPR023213">
    <property type="entry name" value="CAT-like_dom_sf"/>
</dbReference>
<evidence type="ECO:0000313" key="3">
    <source>
        <dbReference type="Proteomes" id="UP000193922"/>
    </source>
</evidence>
<dbReference type="GeneID" id="63808685"/>
<dbReference type="PANTHER" id="PTHR31642">
    <property type="entry name" value="TRICHOTHECENE 3-O-ACETYLTRANSFERASE"/>
    <property type="match status" value="1"/>
</dbReference>
<sequence length="460" mass="51000">MQAFLPPTTDIVLFYENTGSDPDFLSSGMLREAFYKALEKFPIYLGYFRQRTDGGLAIVIDKDDLNMPNYLESTSDILFSDIKSSSYNPRTWPAGLMTTSMFALPDQATGQIKMLHVHIVRFRDSSGVAIFISSCHGVTDATGFYSFVNRWADETRALLTGVPAPEIAVCFDRAVLVGDPTDVRVEIDDLHRLSITNPPPAAIAMASLSPVERNKAIHASTQSANHQGCLYRIGHNNLEYLRDGVQKCTSDGPRLSINDALSALIAKTVSRVQFANMTGLIDQPSKPGDISHLHLTTIACDCRRHLGISDMGYIGNVQYIPMVTNPVERIIQTTTFETLAEAAIKIRHAINRAKAPQIRAYFDMANQHPTLFMSPSITAKMYGLRTIVSNQSRFGLYDIDFGYGTADFATSRPTRFASIASILPTRPPSKDVYVSITDTPAVLESISNNEFWRRFADLVY</sequence>
<name>A0A1Y1VQP6_9FUNG</name>
<evidence type="ECO:0008006" key="4">
    <source>
        <dbReference type="Google" id="ProtNLM"/>
    </source>
</evidence>
<dbReference type="GO" id="GO:0044550">
    <property type="term" value="P:secondary metabolite biosynthetic process"/>
    <property type="evidence" value="ECO:0007669"/>
    <property type="project" value="TreeGrafter"/>
</dbReference>
<accession>A0A1Y1VQP6</accession>
<dbReference type="GO" id="GO:0016747">
    <property type="term" value="F:acyltransferase activity, transferring groups other than amino-acyl groups"/>
    <property type="evidence" value="ECO:0007669"/>
    <property type="project" value="TreeGrafter"/>
</dbReference>
<comment type="caution">
    <text evidence="2">The sequence shown here is derived from an EMBL/GenBank/DDBJ whole genome shotgun (WGS) entry which is preliminary data.</text>
</comment>
<reference evidence="2 3" key="1">
    <citation type="submission" date="2016-07" db="EMBL/GenBank/DDBJ databases">
        <title>Pervasive Adenine N6-methylation of Active Genes in Fungi.</title>
        <authorList>
            <consortium name="DOE Joint Genome Institute"/>
            <person name="Mondo S.J."/>
            <person name="Dannebaum R.O."/>
            <person name="Kuo R.C."/>
            <person name="Labutti K."/>
            <person name="Haridas S."/>
            <person name="Kuo A."/>
            <person name="Salamov A."/>
            <person name="Ahrendt S.R."/>
            <person name="Lipzen A."/>
            <person name="Sullivan W."/>
            <person name="Andreopoulos W.B."/>
            <person name="Clum A."/>
            <person name="Lindquist E."/>
            <person name="Daum C."/>
            <person name="Ramamoorthy G.K."/>
            <person name="Gryganskyi A."/>
            <person name="Culley D."/>
            <person name="Magnuson J.K."/>
            <person name="James T.Y."/>
            <person name="O'Malley M.A."/>
            <person name="Stajich J.E."/>
            <person name="Spatafora J.W."/>
            <person name="Visel A."/>
            <person name="Grigoriev I.V."/>
        </authorList>
    </citation>
    <scope>NUCLEOTIDE SEQUENCE [LARGE SCALE GENOMIC DNA]</scope>
    <source>
        <strain evidence="2 3">ATCC 12442</strain>
    </source>
</reference>
<dbReference type="Proteomes" id="UP000193922">
    <property type="component" value="Unassembled WGS sequence"/>
</dbReference>
<dbReference type="PANTHER" id="PTHR31642:SF310">
    <property type="entry name" value="FATTY ALCOHOL:CAFFEOYL-COA ACYLTRANSFERASE"/>
    <property type="match status" value="1"/>
</dbReference>
<proteinExistence type="predicted"/>
<organism evidence="2 3">
    <name type="scientific">Linderina pennispora</name>
    <dbReference type="NCBI Taxonomy" id="61395"/>
    <lineage>
        <taxon>Eukaryota</taxon>
        <taxon>Fungi</taxon>
        <taxon>Fungi incertae sedis</taxon>
        <taxon>Zoopagomycota</taxon>
        <taxon>Kickxellomycotina</taxon>
        <taxon>Kickxellomycetes</taxon>
        <taxon>Kickxellales</taxon>
        <taxon>Kickxellaceae</taxon>
        <taxon>Linderina</taxon>
    </lineage>
</organism>
<evidence type="ECO:0000256" key="1">
    <source>
        <dbReference type="ARBA" id="ARBA00022679"/>
    </source>
</evidence>
<gene>
    <name evidence="2" type="ORF">DL89DRAFT_74365</name>
</gene>
<keyword evidence="3" id="KW-1185">Reference proteome</keyword>
<dbReference type="Gene3D" id="3.30.559.10">
    <property type="entry name" value="Chloramphenicol acetyltransferase-like domain"/>
    <property type="match status" value="2"/>
</dbReference>
<evidence type="ECO:0000313" key="2">
    <source>
        <dbReference type="EMBL" id="ORX63612.1"/>
    </source>
</evidence>
<keyword evidence="1" id="KW-0808">Transferase</keyword>
<dbReference type="RefSeq" id="XP_040739007.1">
    <property type="nucleotide sequence ID" value="XM_040892037.1"/>
</dbReference>
<dbReference type="Pfam" id="PF02458">
    <property type="entry name" value="Transferase"/>
    <property type="match status" value="1"/>
</dbReference>